<dbReference type="PANTHER" id="PTHR37422">
    <property type="entry name" value="TEICHURONIC ACID BIOSYNTHESIS PROTEIN TUAE"/>
    <property type="match status" value="1"/>
</dbReference>
<feature type="transmembrane region" description="Helical" evidence="5">
    <location>
        <begin position="368"/>
        <end position="391"/>
    </location>
</feature>
<feature type="transmembrane region" description="Helical" evidence="5">
    <location>
        <begin position="39"/>
        <end position="58"/>
    </location>
</feature>
<evidence type="ECO:0000256" key="4">
    <source>
        <dbReference type="ARBA" id="ARBA00023136"/>
    </source>
</evidence>
<feature type="transmembrane region" description="Helical" evidence="5">
    <location>
        <begin position="152"/>
        <end position="173"/>
    </location>
</feature>
<reference evidence="7 8" key="1">
    <citation type="submission" date="2019-05" db="EMBL/GenBank/DDBJ databases">
        <title>Erythrobacter marisflavi sp. nov., isolated from isolated from water of an estuary environment.</title>
        <authorList>
            <person name="Yoon J.-H."/>
        </authorList>
    </citation>
    <scope>NUCLEOTIDE SEQUENCE [LARGE SCALE GENOMIC DNA]</scope>
    <source>
        <strain evidence="7 8">KEM-5</strain>
    </source>
</reference>
<comment type="caution">
    <text evidence="7">The sequence shown here is derived from an EMBL/GenBank/DDBJ whole genome shotgun (WGS) entry which is preliminary data.</text>
</comment>
<dbReference type="PANTHER" id="PTHR37422:SF13">
    <property type="entry name" value="LIPOPOLYSACCHARIDE BIOSYNTHESIS PROTEIN PA4999-RELATED"/>
    <property type="match status" value="1"/>
</dbReference>
<feature type="domain" description="O-antigen ligase-related" evidence="6">
    <location>
        <begin position="237"/>
        <end position="379"/>
    </location>
</feature>
<feature type="transmembrane region" description="Helical" evidence="5">
    <location>
        <begin position="123"/>
        <end position="145"/>
    </location>
</feature>
<keyword evidence="2 5" id="KW-0812">Transmembrane</keyword>
<dbReference type="RefSeq" id="WP_138616241.1">
    <property type="nucleotide sequence ID" value="NZ_VCAO01000001.1"/>
</dbReference>
<dbReference type="InterPro" id="IPR051533">
    <property type="entry name" value="WaaL-like"/>
</dbReference>
<evidence type="ECO:0000313" key="7">
    <source>
        <dbReference type="EMBL" id="TMM50430.1"/>
    </source>
</evidence>
<dbReference type="GO" id="GO:0016874">
    <property type="term" value="F:ligase activity"/>
    <property type="evidence" value="ECO:0007669"/>
    <property type="project" value="UniProtKB-KW"/>
</dbReference>
<feature type="transmembrane region" description="Helical" evidence="5">
    <location>
        <begin position="278"/>
        <end position="296"/>
    </location>
</feature>
<feature type="transmembrane region" description="Helical" evidence="5">
    <location>
        <begin position="403"/>
        <end position="421"/>
    </location>
</feature>
<dbReference type="GO" id="GO:0016020">
    <property type="term" value="C:membrane"/>
    <property type="evidence" value="ECO:0007669"/>
    <property type="project" value="UniProtKB-SubCell"/>
</dbReference>
<dbReference type="Pfam" id="PF04932">
    <property type="entry name" value="Wzy_C"/>
    <property type="match status" value="1"/>
</dbReference>
<proteinExistence type="predicted"/>
<accession>A0A5S3PFR8</accession>
<dbReference type="OrthoDB" id="7628239at2"/>
<feature type="transmembrane region" description="Helical" evidence="5">
    <location>
        <begin position="70"/>
        <end position="88"/>
    </location>
</feature>
<dbReference type="Proteomes" id="UP000309668">
    <property type="component" value="Unassembled WGS sequence"/>
</dbReference>
<evidence type="ECO:0000259" key="6">
    <source>
        <dbReference type="Pfam" id="PF04932"/>
    </source>
</evidence>
<protein>
    <submittedName>
        <fullName evidence="7">O-antigen ligase family protein</fullName>
    </submittedName>
</protein>
<keyword evidence="4 5" id="KW-0472">Membrane</keyword>
<keyword evidence="3 5" id="KW-1133">Transmembrane helix</keyword>
<sequence>MLGLRSRLPGTRYGGIVAGFLGVAMVLGGGGSPSAAAEILVQLTFAVAVIAWLMWAPQRRTRVGTIPRELLALAAMLALIPLLQLIPLPPTLWQSLPGRALEMQTLALVGEADSWRPISLAPYHTLAGLLALIPALGVMLATATLGQRDRRFLLLVIGAIAIAGAALGALQIAGGADAFRLYEKSHRGWLTAFHANRNAAADALLIGAMALTAWFATRPASLPRQQSSVIVLLALQALLLIAAVLTGSRAGIALIPVAMLVQLAMLKGSGLGTLVRRAALGAAALFAALLALPYVLASNVRLAGVAARFDAVKDFRQELWTDTLFALQTYWPAGSGLGTFVTAFLPAERIEVVDPTFPNRAHNDYLEFLLEAGLLAPLVLVAGAILLFLLARRALAAEGEARINAIFALGTLVVIALHSIVDYPLRNMAIACLAGVAAGLLGTRPSRGSAEHTMGAEA</sequence>
<comment type="subcellular location">
    <subcellularLocation>
        <location evidence="1">Membrane</location>
        <topology evidence="1">Multi-pass membrane protein</topology>
    </subcellularLocation>
</comment>
<evidence type="ECO:0000313" key="8">
    <source>
        <dbReference type="Proteomes" id="UP000309668"/>
    </source>
</evidence>
<evidence type="ECO:0000256" key="2">
    <source>
        <dbReference type="ARBA" id="ARBA00022692"/>
    </source>
</evidence>
<dbReference type="AlphaFoldDB" id="A0A5S3PFR8"/>
<organism evidence="7 8">
    <name type="scientific">Qipengyuania marisflavi</name>
    <dbReference type="NCBI Taxonomy" id="2486356"/>
    <lineage>
        <taxon>Bacteria</taxon>
        <taxon>Pseudomonadati</taxon>
        <taxon>Pseudomonadota</taxon>
        <taxon>Alphaproteobacteria</taxon>
        <taxon>Sphingomonadales</taxon>
        <taxon>Erythrobacteraceae</taxon>
        <taxon>Qipengyuania</taxon>
    </lineage>
</organism>
<feature type="transmembrane region" description="Helical" evidence="5">
    <location>
        <begin position="199"/>
        <end position="216"/>
    </location>
</feature>
<evidence type="ECO:0000256" key="5">
    <source>
        <dbReference type="SAM" id="Phobius"/>
    </source>
</evidence>
<gene>
    <name evidence="7" type="ORF">FEV51_04485</name>
</gene>
<feature type="transmembrane region" description="Helical" evidence="5">
    <location>
        <begin position="228"/>
        <end position="244"/>
    </location>
</feature>
<keyword evidence="8" id="KW-1185">Reference proteome</keyword>
<keyword evidence="7" id="KW-0436">Ligase</keyword>
<evidence type="ECO:0000256" key="3">
    <source>
        <dbReference type="ARBA" id="ARBA00022989"/>
    </source>
</evidence>
<feature type="transmembrane region" description="Helical" evidence="5">
    <location>
        <begin position="12"/>
        <end position="33"/>
    </location>
</feature>
<evidence type="ECO:0000256" key="1">
    <source>
        <dbReference type="ARBA" id="ARBA00004141"/>
    </source>
</evidence>
<dbReference type="InterPro" id="IPR007016">
    <property type="entry name" value="O-antigen_ligase-rel_domated"/>
</dbReference>
<dbReference type="EMBL" id="VCAO01000001">
    <property type="protein sequence ID" value="TMM50430.1"/>
    <property type="molecule type" value="Genomic_DNA"/>
</dbReference>
<name>A0A5S3PFR8_9SPHN</name>